<accession>A0A975R0L1</accession>
<dbReference type="EMBL" id="CP076022">
    <property type="protein sequence ID" value="QWC09546.1"/>
    <property type="molecule type" value="Genomic_DNA"/>
</dbReference>
<dbReference type="Proteomes" id="UP000676885">
    <property type="component" value="Chromosome"/>
</dbReference>
<name>A0A975R0L1_9MICC</name>
<protein>
    <submittedName>
        <fullName evidence="1">Uncharacterized protein</fullName>
    </submittedName>
</protein>
<dbReference type="RefSeq" id="WP_210227933.1">
    <property type="nucleotide sequence ID" value="NZ_CP076022.1"/>
</dbReference>
<gene>
    <name evidence="1" type="ORF">KKR91_13845</name>
</gene>
<evidence type="ECO:0000313" key="2">
    <source>
        <dbReference type="Proteomes" id="UP000676885"/>
    </source>
</evidence>
<dbReference type="KEGG" id="ajg:KKR91_13845"/>
<sequence>MKPGTTPEDARPRRTQLMRLRAVAAGSVLAAVSITGAGVAPALAQAAEPRSLRLPLALPASIAGAEPDAGASVQERLLGIRADLANAVAWGHVTQAQADGFYARMQSRIARGL</sequence>
<organism evidence="1 2">
    <name type="scientific">Arthrobacter jiangjiafuii</name>
    <dbReference type="NCBI Taxonomy" id="2817475"/>
    <lineage>
        <taxon>Bacteria</taxon>
        <taxon>Bacillati</taxon>
        <taxon>Actinomycetota</taxon>
        <taxon>Actinomycetes</taxon>
        <taxon>Micrococcales</taxon>
        <taxon>Micrococcaceae</taxon>
        <taxon>Arthrobacter</taxon>
    </lineage>
</organism>
<dbReference type="AlphaFoldDB" id="A0A975R0L1"/>
<reference evidence="1 2" key="1">
    <citation type="submission" date="2021-05" db="EMBL/GenBank/DDBJ databases">
        <title>Novel species in genus Arthrobacter.</title>
        <authorList>
            <person name="Zhang G."/>
        </authorList>
    </citation>
    <scope>NUCLEOTIDE SEQUENCE [LARGE SCALE GENOMIC DNA]</scope>
    <source>
        <strain evidence="2">zg-ZUI227</strain>
    </source>
</reference>
<keyword evidence="2" id="KW-1185">Reference proteome</keyword>
<proteinExistence type="predicted"/>
<evidence type="ECO:0000313" key="1">
    <source>
        <dbReference type="EMBL" id="QWC09546.1"/>
    </source>
</evidence>